<dbReference type="PANTHER" id="PTHR41791:SF1">
    <property type="entry name" value="SSL7039 PROTEIN"/>
    <property type="match status" value="1"/>
</dbReference>
<evidence type="ECO:0000313" key="2">
    <source>
        <dbReference type="Proteomes" id="UP001108027"/>
    </source>
</evidence>
<proteinExistence type="predicted"/>
<name>A0A9Q3UPT6_9GAMM</name>
<gene>
    <name evidence="1" type="ORF">LL252_15010</name>
</gene>
<keyword evidence="2" id="KW-1185">Reference proteome</keyword>
<dbReference type="AlphaFoldDB" id="A0A9Q3UPT6"/>
<accession>A0A9Q3UPT6</accession>
<dbReference type="NCBIfam" id="TIGR02683">
    <property type="entry name" value="upstrm_HI1419"/>
    <property type="match status" value="1"/>
</dbReference>
<protein>
    <submittedName>
        <fullName evidence="1">Type II toxin-antitoxin system RelE/ParE family toxin</fullName>
    </submittedName>
</protein>
<dbReference type="EMBL" id="JAJGNA010000023">
    <property type="protein sequence ID" value="MCC4309881.1"/>
    <property type="molecule type" value="Genomic_DNA"/>
</dbReference>
<evidence type="ECO:0000313" key="1">
    <source>
        <dbReference type="EMBL" id="MCC4309881.1"/>
    </source>
</evidence>
<dbReference type="InterPro" id="IPR014056">
    <property type="entry name" value="TypeIITA-like_toxin_pred"/>
</dbReference>
<reference evidence="1" key="1">
    <citation type="submission" date="2021-10" db="EMBL/GenBank/DDBJ databases">
        <title>The diversity and Nitrogen Metabolism of Culturable Nitrate-Utilizing Bacteria Within the Oxygen Minimum Zone of the Changjiang (Yangtze River)Estuary.</title>
        <authorList>
            <person name="Zhang D."/>
            <person name="Zheng J."/>
            <person name="Liu S."/>
            <person name="He W."/>
        </authorList>
    </citation>
    <scope>NUCLEOTIDE SEQUENCE</scope>
    <source>
        <strain evidence="1">FXH-223</strain>
    </source>
</reference>
<dbReference type="PANTHER" id="PTHR41791">
    <property type="entry name" value="SSL7039 PROTEIN"/>
    <property type="match status" value="1"/>
</dbReference>
<organism evidence="1 2">
    <name type="scientific">Alloalcanivorax marinus</name>
    <dbReference type="NCBI Taxonomy" id="1177169"/>
    <lineage>
        <taxon>Bacteria</taxon>
        <taxon>Pseudomonadati</taxon>
        <taxon>Pseudomonadota</taxon>
        <taxon>Gammaproteobacteria</taxon>
        <taxon>Oceanospirillales</taxon>
        <taxon>Alcanivoracaceae</taxon>
        <taxon>Alloalcanivorax</taxon>
    </lineage>
</organism>
<dbReference type="Proteomes" id="UP001108027">
    <property type="component" value="Unassembled WGS sequence"/>
</dbReference>
<dbReference type="RefSeq" id="WP_204428458.1">
    <property type="nucleotide sequence ID" value="NZ_JADDOL010000008.1"/>
</dbReference>
<dbReference type="PIRSF" id="PIRSF028744">
    <property type="entry name" value="Addict_mod_HI1419"/>
    <property type="match status" value="1"/>
</dbReference>
<comment type="caution">
    <text evidence="1">The sequence shown here is derived from an EMBL/GenBank/DDBJ whole genome shotgun (WGS) entry which is preliminary data.</text>
</comment>
<sequence length="100" mass="11743">MRVIQSRHFHRWLTRLRDPVGKGRLVSAIHRLSEGLPVDTKWVGPEVRELRLHQGPGYRVYFYRGGDTLILLLCGGHKGAQQRDITRAERILRDWRCEND</sequence>